<feature type="transmembrane region" description="Helical" evidence="1">
    <location>
        <begin position="193"/>
        <end position="214"/>
    </location>
</feature>
<name>A0A928V5X0_9GAMM</name>
<dbReference type="Proteomes" id="UP000652567">
    <property type="component" value="Unassembled WGS sequence"/>
</dbReference>
<keyword evidence="3" id="KW-1185">Reference proteome</keyword>
<dbReference type="EMBL" id="PRDL01000001">
    <property type="protein sequence ID" value="MBE8718867.1"/>
    <property type="molecule type" value="Genomic_DNA"/>
</dbReference>
<accession>A0A928V5X0</accession>
<dbReference type="RefSeq" id="WP_193911781.1">
    <property type="nucleotide sequence ID" value="NZ_PRDL01000001.1"/>
</dbReference>
<organism evidence="2 3">
    <name type="scientific">Cellvibrio polysaccharolyticus</name>
    <dbReference type="NCBI Taxonomy" id="2082724"/>
    <lineage>
        <taxon>Bacteria</taxon>
        <taxon>Pseudomonadati</taxon>
        <taxon>Pseudomonadota</taxon>
        <taxon>Gammaproteobacteria</taxon>
        <taxon>Cellvibrionales</taxon>
        <taxon>Cellvibrionaceae</taxon>
        <taxon>Cellvibrio</taxon>
    </lineage>
</organism>
<evidence type="ECO:0000313" key="2">
    <source>
        <dbReference type="EMBL" id="MBE8718867.1"/>
    </source>
</evidence>
<gene>
    <name evidence="2" type="ORF">C4F51_16965</name>
</gene>
<proteinExistence type="predicted"/>
<evidence type="ECO:0000313" key="3">
    <source>
        <dbReference type="Proteomes" id="UP000652567"/>
    </source>
</evidence>
<dbReference type="AlphaFoldDB" id="A0A928V5X0"/>
<keyword evidence="1" id="KW-1133">Transmembrane helix</keyword>
<dbReference type="InterPro" id="IPR007813">
    <property type="entry name" value="PilN"/>
</dbReference>
<protein>
    <recommendedName>
        <fullName evidence="4">General secretion pathway protein L</fullName>
    </recommendedName>
</protein>
<evidence type="ECO:0008006" key="4">
    <source>
        <dbReference type="Google" id="ProtNLM"/>
    </source>
</evidence>
<keyword evidence="1" id="KW-0812">Transmembrane</keyword>
<dbReference type="Pfam" id="PF05137">
    <property type="entry name" value="PilN"/>
    <property type="match status" value="1"/>
</dbReference>
<evidence type="ECO:0000256" key="1">
    <source>
        <dbReference type="SAM" id="Phobius"/>
    </source>
</evidence>
<comment type="caution">
    <text evidence="2">The sequence shown here is derived from an EMBL/GenBank/DDBJ whole genome shotgun (WGS) entry which is preliminary data.</text>
</comment>
<sequence length="344" mass="38509">MALTGQQWNLFGYDLRTLPSLWLSAWREVLWSEEAPVRRWLDEPVRVHGSRYQQGVNSDSRIVGSSAGTSSDVIAVARILPDDMVLSCWLNLPEKAEGHLLSAIELEVRARSPFPADDTVSGWRIAGRTGGVLRVSLCIASHSAVNAWLHRHLPLEEAEKTEIWAEVDGHPVVLQGFAEDLRNQRYAARLKRLGLWGLCILALSIALMAVPVGLRAIQLDHYESELARVQQASTQAVRFRNALASDNERIAEVNRQFLLANNPHRELVRLTALLDDTVYLNSYEQTTSRIRIDGMAVNAAQLMSLLSDTAWYVDVKAPSAIRREGRIEMERFVLDLTLDSGVAQ</sequence>
<keyword evidence="1" id="KW-0472">Membrane</keyword>
<reference evidence="2" key="1">
    <citation type="submission" date="2018-07" db="EMBL/GenBank/DDBJ databases">
        <title>Genome assembly of strain Ka43.</title>
        <authorList>
            <person name="Kukolya J."/>
            <person name="Nagy I."/>
            <person name="Horvath B."/>
            <person name="Toth A."/>
        </authorList>
    </citation>
    <scope>NUCLEOTIDE SEQUENCE</scope>
    <source>
        <strain evidence="2">KB43</strain>
    </source>
</reference>